<reference evidence="3" key="1">
    <citation type="journal article" date="2013" name="Science">
        <title>The Amborella genome and the evolution of flowering plants.</title>
        <authorList>
            <consortium name="Amborella Genome Project"/>
        </authorList>
    </citation>
    <scope>NUCLEOTIDE SEQUENCE [LARGE SCALE GENOMIC DNA]</scope>
</reference>
<evidence type="ECO:0000313" key="2">
    <source>
        <dbReference type="EMBL" id="ERM95950.1"/>
    </source>
</evidence>
<evidence type="ECO:0000256" key="1">
    <source>
        <dbReference type="SAM" id="MobiDB-lite"/>
    </source>
</evidence>
<dbReference type="EMBL" id="KI397373">
    <property type="protein sequence ID" value="ERM95950.1"/>
    <property type="molecule type" value="Genomic_DNA"/>
</dbReference>
<feature type="compositionally biased region" description="Basic and acidic residues" evidence="1">
    <location>
        <begin position="76"/>
        <end position="104"/>
    </location>
</feature>
<sequence length="129" mass="15271">MADYYMPNHMLQQLGKVQWNLVEPLKWDMREKVGVLEVEDYRHYVVAAYELLVKNTPDAREESESEEDDVEDSESKEDGEKQNGRKENEAKEDDERRTKIREDQYQCPTMPKEPSLELRPRVKGKGVLR</sequence>
<organism evidence="2 3">
    <name type="scientific">Amborella trichopoda</name>
    <dbReference type="NCBI Taxonomy" id="13333"/>
    <lineage>
        <taxon>Eukaryota</taxon>
        <taxon>Viridiplantae</taxon>
        <taxon>Streptophyta</taxon>
        <taxon>Embryophyta</taxon>
        <taxon>Tracheophyta</taxon>
        <taxon>Spermatophyta</taxon>
        <taxon>Magnoliopsida</taxon>
        <taxon>Amborellales</taxon>
        <taxon>Amborellaceae</taxon>
        <taxon>Amborella</taxon>
    </lineage>
</organism>
<dbReference type="Gramene" id="ERM95950">
    <property type="protein sequence ID" value="ERM95950"/>
    <property type="gene ID" value="AMTR_s00060p00207480"/>
</dbReference>
<accession>W1NL54</accession>
<dbReference type="AlphaFoldDB" id="W1NL54"/>
<gene>
    <name evidence="2" type="ORF">AMTR_s00060p00207480</name>
</gene>
<dbReference type="Proteomes" id="UP000017836">
    <property type="component" value="Unassembled WGS sequence"/>
</dbReference>
<evidence type="ECO:0000313" key="3">
    <source>
        <dbReference type="Proteomes" id="UP000017836"/>
    </source>
</evidence>
<keyword evidence="3" id="KW-1185">Reference proteome</keyword>
<proteinExistence type="predicted"/>
<feature type="region of interest" description="Disordered" evidence="1">
    <location>
        <begin position="53"/>
        <end position="129"/>
    </location>
</feature>
<name>W1NL54_AMBTC</name>
<dbReference type="HOGENOM" id="CLU_167810_0_0_1"/>
<protein>
    <submittedName>
        <fullName evidence="2">Uncharacterized protein</fullName>
    </submittedName>
</protein>
<feature type="compositionally biased region" description="Acidic residues" evidence="1">
    <location>
        <begin position="63"/>
        <end position="75"/>
    </location>
</feature>